<dbReference type="EMBL" id="AP024563">
    <property type="protein sequence ID" value="BCU05557.1"/>
    <property type="molecule type" value="Genomic_DNA"/>
</dbReference>
<feature type="region of interest" description="Disordered" evidence="1">
    <location>
        <begin position="1"/>
        <end position="22"/>
    </location>
</feature>
<gene>
    <name evidence="2" type="ORF">Atep_02340</name>
</gene>
<sequence>MKPDPLHANDSPMSGDLDTHGQDARLHTGRLILTPADPHRVPDVDLLIEGLRQSGFLGEPLSVQAAATGEGERAFAIGPGFLSLLTFAGCAVRIRDSRSDGRFSHIRIAQVSPYPRLMVGRNTRSPRCVGCRAPLSGWRELVDHWATHPHAGVRCPACGETRPPWLWDWKQQGGFGRVFVQIEEVFPGEAVPTPAFFEQLIRVSGIGWRHFYIRD</sequence>
<evidence type="ECO:0008006" key="4">
    <source>
        <dbReference type="Google" id="ProtNLM"/>
    </source>
</evidence>
<name>A0ABN6G6E5_9GAMM</name>
<evidence type="ECO:0000256" key="1">
    <source>
        <dbReference type="SAM" id="MobiDB-lite"/>
    </source>
</evidence>
<keyword evidence="3" id="KW-1185">Reference proteome</keyword>
<reference evidence="2 3" key="1">
    <citation type="submission" date="2021-04" db="EMBL/GenBank/DDBJ databases">
        <title>Complete genome sequencing of Allochromatium tepidum strain NZ.</title>
        <authorList>
            <person name="Tsukatani Y."/>
            <person name="Mori H."/>
        </authorList>
    </citation>
    <scope>NUCLEOTIDE SEQUENCE [LARGE SCALE GENOMIC DNA]</scope>
    <source>
        <strain evidence="2 3">NZ</strain>
    </source>
</reference>
<protein>
    <recommendedName>
        <fullName evidence="4">C2H2-type domain-containing protein</fullName>
    </recommendedName>
</protein>
<proteinExistence type="predicted"/>
<evidence type="ECO:0000313" key="3">
    <source>
        <dbReference type="Proteomes" id="UP000680679"/>
    </source>
</evidence>
<evidence type="ECO:0000313" key="2">
    <source>
        <dbReference type="EMBL" id="BCU05557.1"/>
    </source>
</evidence>
<accession>A0ABN6G6E5</accession>
<dbReference type="Proteomes" id="UP000680679">
    <property type="component" value="Chromosome"/>
</dbReference>
<organism evidence="2 3">
    <name type="scientific">Allochromatium tepidum</name>
    <dbReference type="NCBI Taxonomy" id="553982"/>
    <lineage>
        <taxon>Bacteria</taxon>
        <taxon>Pseudomonadati</taxon>
        <taxon>Pseudomonadota</taxon>
        <taxon>Gammaproteobacteria</taxon>
        <taxon>Chromatiales</taxon>
        <taxon>Chromatiaceae</taxon>
        <taxon>Allochromatium</taxon>
    </lineage>
</organism>